<dbReference type="RefSeq" id="WP_089779222.1">
    <property type="nucleotide sequence ID" value="NZ_CABLRR010000002.1"/>
</dbReference>
<evidence type="ECO:0000259" key="1">
    <source>
        <dbReference type="Pfam" id="PF21818"/>
    </source>
</evidence>
<dbReference type="OrthoDB" id="206471at2157"/>
<dbReference type="Pfam" id="PF21818">
    <property type="entry name" value="DUF6884"/>
    <property type="match status" value="1"/>
</dbReference>
<accession>A0A0D6JSQ8</accession>
<dbReference type="Proteomes" id="UP000198902">
    <property type="component" value="Unassembled WGS sequence"/>
</dbReference>
<feature type="domain" description="DUF6884" evidence="1">
    <location>
        <begin position="4"/>
        <end position="140"/>
    </location>
</feature>
<evidence type="ECO:0000313" key="3">
    <source>
        <dbReference type="Proteomes" id="UP000198902"/>
    </source>
</evidence>
<dbReference type="AlphaFoldDB" id="A0A0D6JSQ8"/>
<reference evidence="3" key="1">
    <citation type="submission" date="2015-03" db="EMBL/GenBank/DDBJ databases">
        <authorList>
            <person name="Urmite Genomes"/>
        </authorList>
    </citation>
    <scope>NUCLEOTIDE SEQUENCE [LARGE SCALE GENOMIC DNA]</scope>
    <source>
        <strain evidence="3">Arc-Hr</strain>
    </source>
</reference>
<keyword evidence="3" id="KW-1185">Reference proteome</keyword>
<sequence length="142" mass="16355">MTEVGLVSCTKSKRDEPAVPRLLYDESPYFRKAREYCERHHDDWLVLSAKHHVLDPDGPPISPYEQTLTTANVETRREWAREVTADLEERGLLDEDVTLVIHAGKAYYEELLPLLDPHPVEIHIPTAGLMFGETLAWYNEQT</sequence>
<name>A0A0D6JSQ8_9EURY</name>
<gene>
    <name evidence="2" type="ORF">BN996_02392</name>
</gene>
<protein>
    <recommendedName>
        <fullName evidence="1">DUF6884 domain-containing protein</fullName>
    </recommendedName>
</protein>
<dbReference type="InterPro" id="IPR049251">
    <property type="entry name" value="DUF6884"/>
</dbReference>
<evidence type="ECO:0000313" key="2">
    <source>
        <dbReference type="EMBL" id="CQR50907.1"/>
    </source>
</evidence>
<proteinExistence type="predicted"/>
<organism evidence="2 3">
    <name type="scientific">Haloferax massiliensis</name>
    <dbReference type="NCBI Taxonomy" id="1476858"/>
    <lineage>
        <taxon>Archaea</taxon>
        <taxon>Methanobacteriati</taxon>
        <taxon>Methanobacteriota</taxon>
        <taxon>Stenosarchaea group</taxon>
        <taxon>Halobacteria</taxon>
        <taxon>Halobacteriales</taxon>
        <taxon>Haloferacaceae</taxon>
        <taxon>Haloferax</taxon>
    </lineage>
</organism>
<dbReference type="EMBL" id="CSTE01000002">
    <property type="protein sequence ID" value="CQR50907.1"/>
    <property type="molecule type" value="Genomic_DNA"/>
</dbReference>